<dbReference type="Gene3D" id="3.40.190.10">
    <property type="entry name" value="Periplasmic binding protein-like II"/>
    <property type="match status" value="2"/>
</dbReference>
<dbReference type="Proteomes" id="UP000199180">
    <property type="component" value="Unassembled WGS sequence"/>
</dbReference>
<name>A0A1I0DJK1_9RHOB</name>
<dbReference type="EMBL" id="FOHO01000004">
    <property type="protein sequence ID" value="SET32250.1"/>
    <property type="molecule type" value="Genomic_DNA"/>
</dbReference>
<keyword evidence="3" id="KW-1185">Reference proteome</keyword>
<feature type="signal peptide" evidence="1">
    <location>
        <begin position="1"/>
        <end position="27"/>
    </location>
</feature>
<dbReference type="PANTHER" id="PTHR42941">
    <property type="entry name" value="SLL1037 PROTEIN"/>
    <property type="match status" value="1"/>
</dbReference>
<dbReference type="RefSeq" id="WP_245739300.1">
    <property type="nucleotide sequence ID" value="NZ_FOHO01000004.1"/>
</dbReference>
<dbReference type="Pfam" id="PF16868">
    <property type="entry name" value="NMT1_3"/>
    <property type="match status" value="1"/>
</dbReference>
<evidence type="ECO:0000256" key="1">
    <source>
        <dbReference type="SAM" id="SignalP"/>
    </source>
</evidence>
<reference evidence="2 3" key="1">
    <citation type="submission" date="2016-10" db="EMBL/GenBank/DDBJ databases">
        <authorList>
            <person name="de Groot N.N."/>
        </authorList>
    </citation>
    <scope>NUCLEOTIDE SEQUENCE [LARGE SCALE GENOMIC DNA]</scope>
    <source>
        <strain evidence="2 3">DSM 17862</strain>
    </source>
</reference>
<dbReference type="NCBIfam" id="TIGR02122">
    <property type="entry name" value="TRAP_TAXI"/>
    <property type="match status" value="1"/>
</dbReference>
<evidence type="ECO:0000313" key="3">
    <source>
        <dbReference type="Proteomes" id="UP000199180"/>
    </source>
</evidence>
<dbReference type="InterPro" id="IPR011852">
    <property type="entry name" value="TRAP_TAXI"/>
</dbReference>
<feature type="chain" id="PRO_5011783980" evidence="1">
    <location>
        <begin position="28"/>
        <end position="320"/>
    </location>
</feature>
<keyword evidence="1" id="KW-0732">Signal</keyword>
<keyword evidence="2" id="KW-0675">Receptor</keyword>
<sequence length="320" mass="33642">MSYFINTLRGVALASVAVAAAATGAHAQALTMATGQQGGSWFPVGGQIKAIVEREHPDLDFTVTPGAGVSNVVGVDAGRFQIAFANSISTVDSMSGKEPFRKPTTNVCNIGILYPQFFQIVTIADAGIGSIADMKGKRLTTQQLGNTGEFLTRELLALEGMSFDDLESVAHTSYSDSASQMKDGHADIFTLGSSLPTGSVMDLASSRQIALVDIDDATFTHFKDQNAAFQHRDVPAGSYPGFDQAIKAISYDSHMVAPCDSEGTIVKAVLAAVADNVDSFAAVNKSMSGLTVEAMATDIGVPMHPAAKEFYAERGIEGME</sequence>
<accession>A0A1I0DJK1</accession>
<dbReference type="AlphaFoldDB" id="A0A1I0DJK1"/>
<dbReference type="PANTHER" id="PTHR42941:SF1">
    <property type="entry name" value="SLL1037 PROTEIN"/>
    <property type="match status" value="1"/>
</dbReference>
<organism evidence="2 3">
    <name type="scientific">Paracoccus homiensis</name>
    <dbReference type="NCBI Taxonomy" id="364199"/>
    <lineage>
        <taxon>Bacteria</taxon>
        <taxon>Pseudomonadati</taxon>
        <taxon>Pseudomonadota</taxon>
        <taxon>Alphaproteobacteria</taxon>
        <taxon>Rhodobacterales</taxon>
        <taxon>Paracoccaceae</taxon>
        <taxon>Paracoccus</taxon>
    </lineage>
</organism>
<evidence type="ECO:0000313" key="2">
    <source>
        <dbReference type="EMBL" id="SET32250.1"/>
    </source>
</evidence>
<proteinExistence type="predicted"/>
<gene>
    <name evidence="2" type="ORF">SAMN04489858_104164</name>
</gene>
<protein>
    <submittedName>
        <fullName evidence="2">TRAP transporter solute receptor, TAXI family</fullName>
    </submittedName>
</protein>
<dbReference type="STRING" id="364199.SAMN04489858_104164"/>
<dbReference type="SUPFAM" id="SSF53850">
    <property type="entry name" value="Periplasmic binding protein-like II"/>
    <property type="match status" value="1"/>
</dbReference>